<keyword evidence="3" id="KW-1185">Reference proteome</keyword>
<reference evidence="2 3" key="1">
    <citation type="journal article" date="2018" name="BMC Genomics">
        <title>Genomic comparison of Trypanosoma conorhini and Trypanosoma rangeli to Trypanosoma cruzi strains of high and low virulence.</title>
        <authorList>
            <person name="Bradwell K.R."/>
            <person name="Koparde V.N."/>
            <person name="Matveyev A.V."/>
            <person name="Serrano M.G."/>
            <person name="Alves J.M."/>
            <person name="Parikh H."/>
            <person name="Huang B."/>
            <person name="Lee V."/>
            <person name="Espinosa-Alvarez O."/>
            <person name="Ortiz P.A."/>
            <person name="Costa-Martins A.G."/>
            <person name="Teixeira M.M."/>
            <person name="Buck G.A."/>
        </authorList>
    </citation>
    <scope>NUCLEOTIDE SEQUENCE [LARGE SCALE GENOMIC DNA]</scope>
    <source>
        <strain evidence="2 3">025E</strain>
    </source>
</reference>
<feature type="region of interest" description="Disordered" evidence="1">
    <location>
        <begin position="701"/>
        <end position="738"/>
    </location>
</feature>
<feature type="region of interest" description="Disordered" evidence="1">
    <location>
        <begin position="1"/>
        <end position="20"/>
    </location>
</feature>
<feature type="compositionally biased region" description="Basic and acidic residues" evidence="1">
    <location>
        <begin position="43"/>
        <end position="52"/>
    </location>
</feature>
<feature type="region of interest" description="Disordered" evidence="1">
    <location>
        <begin position="43"/>
        <end position="72"/>
    </location>
</feature>
<dbReference type="OrthoDB" id="246556at2759"/>
<name>A0A422Q583_9TRYP</name>
<dbReference type="EMBL" id="MKKU01000090">
    <property type="protein sequence ID" value="RNF25118.1"/>
    <property type="molecule type" value="Genomic_DNA"/>
</dbReference>
<gene>
    <name evidence="2" type="ORF">Tco025E_02312</name>
</gene>
<dbReference type="GeneID" id="40315923"/>
<accession>A0A422Q583</accession>
<evidence type="ECO:0000313" key="3">
    <source>
        <dbReference type="Proteomes" id="UP000284403"/>
    </source>
</evidence>
<dbReference type="AlphaFoldDB" id="A0A422Q583"/>
<sequence length="945" mass="103722">MQSLPAAQEAQHSADAGEGKHWSRRCCSHSIYFLTNILPRLYDPKPTREVGTTKRRRHSRPTSSRQSREEEWDFFPHRVRGMRAHRQAPWDKPTLQWSHDGHTAGPSLGDAENLGGKPNCIWGGADDSLHAAPPQAPLRGIYLRPTVFMIGGTATHLMEVLYPPTAADAAASAAATASPLPATAARPTWWGHRTPHSLESWVSFEYSLARIPAPPAASKIATKTPGGCTEEELVREFPPALPPAASEQWLAVAKQMSLSLRENRLLAPFRLEYCGAVENPSQPSQVTLPLGGDEQGLTPGGSVLLGGVEVALRAMRPGEEFAFLIKDSKYSDDTLSAYGSHYFHNPAVPSVQCLYIRIKLLYLLPRASTWMQVIQRHILDVPDSLPKEPEGVQVAPEHLHNYAVPIRFFRHLRFVISSSDSALIDAATSQCALRALFVANASALLGCHLAAPPQTGLVGAEFSTQQSSGGMGATAKGDVCRWWGSYDTNEESEEEGEKVLTHEDAVEFLSNVFFAFPRDGATVTCSVTRKSPLTGSELTPRRVTGVELGSMSLPLWLDASLQTMRGGERDLVGMQHDCEDDAALQCALADEARTAVLLQASVAGEMRRSSGPLQRQAAEQGIPLDASLSSPNSFSSLQTLQGNGLKGKSDLRPFSPHEVHYLVTLESFTNVHDTDAFFFVDPANCLRVVKKLEQEASALRRMGGTRQAELQRPLETDDCAEQEPRNNRHQYRSSNSGEEDAALPACATVQPMTIHCKPFGHINRPSEERGVVKAIQKLNLAVFFLTFHVNERRMPASDVPAALMQERLVALTGVFCNLYRLYKKLHHRGADALALEALSFAIVLSPESPQFWVRRGMLQRQLHEAQSAIHDLSVAKFLAEAGLRQSALLRGTEAGEGGWGVVAATRLQRILRIAETLLDELHALEEVDHATASPSHQWEEERPEE</sequence>
<comment type="caution">
    <text evidence="2">The sequence shown here is derived from an EMBL/GenBank/DDBJ whole genome shotgun (WGS) entry which is preliminary data.</text>
</comment>
<proteinExistence type="predicted"/>
<evidence type="ECO:0000313" key="2">
    <source>
        <dbReference type="EMBL" id="RNF25118.1"/>
    </source>
</evidence>
<organism evidence="2 3">
    <name type="scientific">Trypanosoma conorhini</name>
    <dbReference type="NCBI Taxonomy" id="83891"/>
    <lineage>
        <taxon>Eukaryota</taxon>
        <taxon>Discoba</taxon>
        <taxon>Euglenozoa</taxon>
        <taxon>Kinetoplastea</taxon>
        <taxon>Metakinetoplastina</taxon>
        <taxon>Trypanosomatida</taxon>
        <taxon>Trypanosomatidae</taxon>
        <taxon>Trypanosoma</taxon>
    </lineage>
</organism>
<protein>
    <submittedName>
        <fullName evidence="2">Uncharacterized protein</fullName>
    </submittedName>
</protein>
<dbReference type="Proteomes" id="UP000284403">
    <property type="component" value="Unassembled WGS sequence"/>
</dbReference>
<dbReference type="RefSeq" id="XP_029230643.1">
    <property type="nucleotide sequence ID" value="XM_029369240.1"/>
</dbReference>
<evidence type="ECO:0000256" key="1">
    <source>
        <dbReference type="SAM" id="MobiDB-lite"/>
    </source>
</evidence>